<evidence type="ECO:0000313" key="7">
    <source>
        <dbReference type="Proteomes" id="UP000289260"/>
    </source>
</evidence>
<evidence type="ECO:0000259" key="4">
    <source>
        <dbReference type="Pfam" id="PF00534"/>
    </source>
</evidence>
<proteinExistence type="predicted"/>
<reference evidence="6 7" key="1">
    <citation type="submission" date="2019-02" db="EMBL/GenBank/DDBJ databases">
        <authorList>
            <person name="Sun L."/>
            <person name="Pan D."/>
            <person name="Wu X."/>
        </authorList>
    </citation>
    <scope>NUCLEOTIDE SEQUENCE [LARGE SCALE GENOMIC DNA]</scope>
    <source>
        <strain evidence="6 7">JW-1</strain>
    </source>
</reference>
<evidence type="ECO:0000256" key="3">
    <source>
        <dbReference type="ARBA" id="ARBA00022679"/>
    </source>
</evidence>
<evidence type="ECO:0000313" key="6">
    <source>
        <dbReference type="EMBL" id="QBE49291.1"/>
    </source>
</evidence>
<keyword evidence="7" id="KW-1185">Reference proteome</keyword>
<dbReference type="InterPro" id="IPR001296">
    <property type="entry name" value="Glyco_trans_1"/>
</dbReference>
<feature type="domain" description="Glycosyltransferase subfamily 4-like N-terminal" evidence="5">
    <location>
        <begin position="15"/>
        <end position="212"/>
    </location>
</feature>
<protein>
    <recommendedName>
        <fullName evidence="1">D-inositol 3-phosphate glycosyltransferase</fullName>
    </recommendedName>
</protein>
<accession>A0A4P6KGT4</accession>
<name>A0A4P6KGT4_9MICO</name>
<dbReference type="GO" id="GO:1901137">
    <property type="term" value="P:carbohydrate derivative biosynthetic process"/>
    <property type="evidence" value="ECO:0007669"/>
    <property type="project" value="UniProtKB-ARBA"/>
</dbReference>
<dbReference type="KEGG" id="ltr:EVS81_10970"/>
<dbReference type="PANTHER" id="PTHR45947">
    <property type="entry name" value="SULFOQUINOVOSYL TRANSFERASE SQD2"/>
    <property type="match status" value="1"/>
</dbReference>
<evidence type="ECO:0000259" key="5">
    <source>
        <dbReference type="Pfam" id="PF13439"/>
    </source>
</evidence>
<keyword evidence="3 6" id="KW-0808">Transferase</keyword>
<dbReference type="SUPFAM" id="SSF53756">
    <property type="entry name" value="UDP-Glycosyltransferase/glycogen phosphorylase"/>
    <property type="match status" value="1"/>
</dbReference>
<dbReference type="GO" id="GO:0016757">
    <property type="term" value="F:glycosyltransferase activity"/>
    <property type="evidence" value="ECO:0007669"/>
    <property type="project" value="UniProtKB-KW"/>
</dbReference>
<keyword evidence="2" id="KW-0328">Glycosyltransferase</keyword>
<dbReference type="Pfam" id="PF13439">
    <property type="entry name" value="Glyco_transf_4"/>
    <property type="match status" value="1"/>
</dbReference>
<dbReference type="Proteomes" id="UP000289260">
    <property type="component" value="Chromosome"/>
</dbReference>
<dbReference type="InterPro" id="IPR050194">
    <property type="entry name" value="Glycosyltransferase_grp1"/>
</dbReference>
<dbReference type="PANTHER" id="PTHR45947:SF3">
    <property type="entry name" value="SULFOQUINOVOSYL TRANSFERASE SQD2"/>
    <property type="match status" value="1"/>
</dbReference>
<dbReference type="RefSeq" id="WP_130110420.1">
    <property type="nucleotide sequence ID" value="NZ_CP035806.1"/>
</dbReference>
<dbReference type="AlphaFoldDB" id="A0A4P6KGT4"/>
<evidence type="ECO:0000256" key="1">
    <source>
        <dbReference type="ARBA" id="ARBA00021292"/>
    </source>
</evidence>
<feature type="domain" description="Glycosyl transferase family 1" evidence="4">
    <location>
        <begin position="223"/>
        <end position="361"/>
    </location>
</feature>
<dbReference type="InterPro" id="IPR028098">
    <property type="entry name" value="Glyco_trans_4-like_N"/>
</dbReference>
<sequence>MHILVVADQHPESLGGVQVAIRLQRRYLERAGHRVTVAAPALHRPGYAPDPASRDAYVDLPSMPITRDREYGLSWPGRRTDRVLAAALAERPPVDLVHVQGDFWGAMIGVRAARGLRVPLVLTMHNHVDEGTRAVTPLAPLAFGALRLWRGLALGRCRGAVSPKARGAWRYLAELAAEASAVTAPSQHFADELQRHGVAARVLVTRGGVDDEAVEAVRALPRSPRRRPRLVWLGRMSHEKRVLEFVDAVGESGIDADVVLHGGGLLLPRVRDRIAKLGLGDRVTLAGAVPYRDALAAMRDADALVQTSMGFETQGLTPFEAAVLGTPTIFCDPEIADDVAVSAGWRVPDGSVAALARTLGEAVAELAVDPAKSSAVDPGAEPAAELPVDPAAELAVDPGIHRVPEAESRRFLQSAQTEVLLGVYGGVLADHHR</sequence>
<evidence type="ECO:0000256" key="2">
    <source>
        <dbReference type="ARBA" id="ARBA00022676"/>
    </source>
</evidence>
<dbReference type="EMBL" id="CP035806">
    <property type="protein sequence ID" value="QBE49291.1"/>
    <property type="molecule type" value="Genomic_DNA"/>
</dbReference>
<dbReference type="OrthoDB" id="4562574at2"/>
<organism evidence="6 7">
    <name type="scientific">Leucobacter triazinivorans</name>
    <dbReference type="NCBI Taxonomy" id="1784719"/>
    <lineage>
        <taxon>Bacteria</taxon>
        <taxon>Bacillati</taxon>
        <taxon>Actinomycetota</taxon>
        <taxon>Actinomycetes</taxon>
        <taxon>Micrococcales</taxon>
        <taxon>Microbacteriaceae</taxon>
        <taxon>Leucobacter</taxon>
    </lineage>
</organism>
<gene>
    <name evidence="6" type="ORF">EVS81_10970</name>
</gene>
<dbReference type="Gene3D" id="3.40.50.2000">
    <property type="entry name" value="Glycogen Phosphorylase B"/>
    <property type="match status" value="2"/>
</dbReference>
<dbReference type="Pfam" id="PF00534">
    <property type="entry name" value="Glycos_transf_1"/>
    <property type="match status" value="1"/>
</dbReference>